<proteinExistence type="predicted"/>
<keyword evidence="2" id="KW-1185">Reference proteome</keyword>
<sequence>MFGLGRKAAVEPAKAAPVLDLSGPRLRRALDHLVESAEPTGGVDRYVTALWLKSSLFQEILTDGKAAEMTETEFLDLCAFVTPARRRISALIQEVGFEDIRARFVRLLDGSADTSGADARKDAFSDGFTLDRAHRWLPDLAAEVLHFTQPERYPLMTRWIWDAKAGSGVLRELWFADDVSEARIDAPSSFATYATLCQELDGFLRGEGIYRDLPFFTDLLMAHVYAAYINDRGGEFMRAEFATAADPMLHTRRMLGLDAVDTETGRTRLKLVDGTAHTLGALGIEDLQETT</sequence>
<accession>A0ABU6HKC8</accession>
<dbReference type="Proteomes" id="UP001348149">
    <property type="component" value="Unassembled WGS sequence"/>
</dbReference>
<evidence type="ECO:0000313" key="1">
    <source>
        <dbReference type="EMBL" id="MEC3862796.1"/>
    </source>
</evidence>
<dbReference type="EMBL" id="JAYLLH010000028">
    <property type="protein sequence ID" value="MEC3862796.1"/>
    <property type="molecule type" value="Genomic_DNA"/>
</dbReference>
<name>A0ABU6HKC8_9RHOB</name>
<gene>
    <name evidence="1" type="ORF">VK792_16000</name>
</gene>
<protein>
    <submittedName>
        <fullName evidence="1">Uncharacterized protein</fullName>
    </submittedName>
</protein>
<organism evidence="1 2">
    <name type="scientific">Mesobacterium hydrothermale</name>
    <dbReference type="NCBI Taxonomy" id="3111907"/>
    <lineage>
        <taxon>Bacteria</taxon>
        <taxon>Pseudomonadati</taxon>
        <taxon>Pseudomonadota</taxon>
        <taxon>Alphaproteobacteria</taxon>
        <taxon>Rhodobacterales</taxon>
        <taxon>Roseobacteraceae</taxon>
        <taxon>Mesobacterium</taxon>
    </lineage>
</organism>
<evidence type="ECO:0000313" key="2">
    <source>
        <dbReference type="Proteomes" id="UP001348149"/>
    </source>
</evidence>
<comment type="caution">
    <text evidence="1">The sequence shown here is derived from an EMBL/GenBank/DDBJ whole genome shotgun (WGS) entry which is preliminary data.</text>
</comment>
<reference evidence="1 2" key="1">
    <citation type="submission" date="2024-01" db="EMBL/GenBank/DDBJ databases">
        <title>Mesobacterium rodlantinim sp. nov., isolated from shallow sea hydrothermal systems off Kueishantao Island.</title>
        <authorList>
            <person name="Su Z."/>
            <person name="Tang K."/>
        </authorList>
    </citation>
    <scope>NUCLEOTIDE SEQUENCE [LARGE SCALE GENOMIC DNA]</scope>
    <source>
        <strain evidence="1 2">TK19101</strain>
    </source>
</reference>
<dbReference type="RefSeq" id="WP_326298858.1">
    <property type="nucleotide sequence ID" value="NZ_JAYLLH010000028.1"/>
</dbReference>